<dbReference type="KEGG" id="pmai:CF386_07550"/>
<keyword evidence="1" id="KW-1133">Transmembrane helix</keyword>
<dbReference type="Proteomes" id="UP000242175">
    <property type="component" value="Chromosome small"/>
</dbReference>
<protein>
    <submittedName>
        <fullName evidence="2">Uncharacterized protein</fullName>
    </submittedName>
</protein>
<sequence>MISPIKNIVLNILFNHFLFLKLWFIILLTTSNFFYKLTHMKYIICLISSIAYSSMFLFSSNVLAKQTKTFDIIPPYCVWTLLNNHSYSGYSYRLKPLKNNSNTQKDIISEINLTECSSANKNFKIFTRNNQTTYQITFPRNDSNQLTEGYFSYQLVGPYKQYLIFHTFDSGGGTGNFDGIMIVKKDLRIEYGFNNKANNLNSQQNMFLKKILFIPGGDRATGGFKSLKIRNDYLEVTQYNKNNFPNNPQLPNKIFKIDLRHLK</sequence>
<dbReference type="AlphaFoldDB" id="A0A220VEU0"/>
<evidence type="ECO:0000313" key="2">
    <source>
        <dbReference type="EMBL" id="ASK78914.1"/>
    </source>
</evidence>
<keyword evidence="3" id="KW-1185">Reference proteome</keyword>
<organism evidence="2 3">
    <name type="scientific">Paraphotobacterium marinum</name>
    <dbReference type="NCBI Taxonomy" id="1755811"/>
    <lineage>
        <taxon>Bacteria</taxon>
        <taxon>Pseudomonadati</taxon>
        <taxon>Pseudomonadota</taxon>
        <taxon>Gammaproteobacteria</taxon>
        <taxon>Vibrionales</taxon>
        <taxon>Vibrionaceae</taxon>
        <taxon>Paraphotobacterium</taxon>
    </lineage>
</organism>
<feature type="transmembrane region" description="Helical" evidence="1">
    <location>
        <begin position="40"/>
        <end position="58"/>
    </location>
</feature>
<accession>A0A220VEU0</accession>
<feature type="transmembrane region" description="Helical" evidence="1">
    <location>
        <begin position="12"/>
        <end position="34"/>
    </location>
</feature>
<evidence type="ECO:0000313" key="3">
    <source>
        <dbReference type="Proteomes" id="UP000242175"/>
    </source>
</evidence>
<evidence type="ECO:0000256" key="1">
    <source>
        <dbReference type="SAM" id="Phobius"/>
    </source>
</evidence>
<name>A0A220VEU0_9GAMM</name>
<reference evidence="2 3" key="1">
    <citation type="journal article" date="2016" name="Int. J. Syst. Evol. Microbiol.">
        <title>Paraphotobacterium marinum gen. nov., sp. nov., a member of the family Vibrionaceae, isolated from surface seawater.</title>
        <authorList>
            <person name="Huang Z."/>
            <person name="Dong C."/>
            <person name="Shao Z."/>
        </authorList>
    </citation>
    <scope>NUCLEOTIDE SEQUENCE [LARGE SCALE GENOMIC DNA]</scope>
    <source>
        <strain evidence="2 3">NSCS20N07D</strain>
    </source>
</reference>
<dbReference type="EMBL" id="CP022356">
    <property type="protein sequence ID" value="ASK78914.1"/>
    <property type="molecule type" value="Genomic_DNA"/>
</dbReference>
<proteinExistence type="predicted"/>
<gene>
    <name evidence="2" type="ORF">CF386_07550</name>
</gene>
<keyword evidence="1" id="KW-0472">Membrane</keyword>
<keyword evidence="1" id="KW-0812">Transmembrane</keyword>